<proteinExistence type="predicted"/>
<gene>
    <name evidence="2" type="ORF">NNX28_17025</name>
</gene>
<evidence type="ECO:0000313" key="2">
    <source>
        <dbReference type="EMBL" id="MCQ1951623.1"/>
    </source>
</evidence>
<dbReference type="RefSeq" id="WP_255866631.1">
    <property type="nucleotide sequence ID" value="NZ_CP104263.1"/>
</dbReference>
<sequence>MQLIYAFAPPLPLQPFSRFALTMNGLPLTGRDEDGVLWSVKKPFVGWSARTGTTGTATQRWQQHGAWLGEAHSTGRTLVISGDLRVRPGNGAEGQAQHLKLVAALDQLMGLIPDRDTAPLVVDEDGLRRHVRARLDGDPSDPVWVNPWMVRYSFQLFAPDYRRLAGDGSGPTHSATTALPSTSGGLVFPAAVPFVVDAVVVSGEIPVLNSGTAPAPVVASIKGPVPRPSIQRRETGEVMTFDLDVLAGQTLAVDFDRRTVNLNGVSRRGSLRGRWFELGPGLNTLKFDAAAYSPTATMTASWYDAWK</sequence>
<reference evidence="2 3" key="1">
    <citation type="submission" date="2022-07" db="EMBL/GenBank/DDBJ databases">
        <title>Novel species in genus Arthrobacter.</title>
        <authorList>
            <person name="Liu Y."/>
        </authorList>
    </citation>
    <scope>NUCLEOTIDE SEQUENCE [LARGE SCALE GENOMIC DNA]</scope>
    <source>
        <strain evidence="3">zg-Y859</strain>
    </source>
</reference>
<comment type="caution">
    <text evidence="2">The sequence shown here is derived from an EMBL/GenBank/DDBJ whole genome shotgun (WGS) entry which is preliminary data.</text>
</comment>
<dbReference type="EMBL" id="JANFLP010000020">
    <property type="protein sequence ID" value="MCQ1951623.1"/>
    <property type="molecule type" value="Genomic_DNA"/>
</dbReference>
<accession>A0ABT1NV58</accession>
<dbReference type="Gene3D" id="2.60.120.860">
    <property type="match status" value="1"/>
</dbReference>
<protein>
    <submittedName>
        <fullName evidence="2">Phage tail family protein</fullName>
    </submittedName>
</protein>
<feature type="domain" description="Siphovirus-type tail component C-terminal" evidence="1">
    <location>
        <begin position="211"/>
        <end position="302"/>
    </location>
</feature>
<name>A0ABT1NV58_9MICC</name>
<dbReference type="Pfam" id="PF22768">
    <property type="entry name" value="SPP1_Dit"/>
    <property type="match status" value="1"/>
</dbReference>
<organism evidence="2 3">
    <name type="scientific">Arthrobacter jinronghuae</name>
    <dbReference type="NCBI Taxonomy" id="2964609"/>
    <lineage>
        <taxon>Bacteria</taxon>
        <taxon>Bacillati</taxon>
        <taxon>Actinomycetota</taxon>
        <taxon>Actinomycetes</taxon>
        <taxon>Micrococcales</taxon>
        <taxon>Micrococcaceae</taxon>
        <taxon>Arthrobacter</taxon>
    </lineage>
</organism>
<evidence type="ECO:0000313" key="3">
    <source>
        <dbReference type="Proteomes" id="UP001206924"/>
    </source>
</evidence>
<keyword evidence="3" id="KW-1185">Reference proteome</keyword>
<dbReference type="InterPro" id="IPR054738">
    <property type="entry name" value="Siphovirus-type_tail_C"/>
</dbReference>
<dbReference type="Proteomes" id="UP001206924">
    <property type="component" value="Unassembled WGS sequence"/>
</dbReference>
<evidence type="ECO:0000259" key="1">
    <source>
        <dbReference type="Pfam" id="PF22768"/>
    </source>
</evidence>